<reference evidence="1 2" key="1">
    <citation type="submission" date="2019-02" db="EMBL/GenBank/DDBJ databases">
        <authorList>
            <person name="Frampton R.A."/>
            <person name="Wojtus J.K."/>
            <person name="Fineran P.C."/>
            <person name="Hendrickson H.L."/>
        </authorList>
    </citation>
    <scope>NUCLEOTIDE SEQUENCE [LARGE SCALE GENOMIC DNA]</scope>
</reference>
<evidence type="ECO:0000313" key="2">
    <source>
        <dbReference type="Proteomes" id="UP000294134"/>
    </source>
</evidence>
<protein>
    <submittedName>
        <fullName evidence="1">Uncharacterized protein</fullName>
    </submittedName>
</protein>
<accession>A0A481W5W2</accession>
<dbReference type="EMBL" id="MK552327">
    <property type="protein sequence ID" value="QBJ02764.1"/>
    <property type="molecule type" value="Genomic_DNA"/>
</dbReference>
<organism evidence="1 2">
    <name type="scientific">Pseudomonas phage Psa21</name>
    <dbReference type="NCBI Taxonomy" id="2530023"/>
    <lineage>
        <taxon>Viruses</taxon>
        <taxon>Duplodnaviria</taxon>
        <taxon>Heunggongvirae</taxon>
        <taxon>Uroviricota</taxon>
        <taxon>Caudoviricetes</taxon>
        <taxon>Chimalliviridae</taxon>
        <taxon>Tepukevirus</taxon>
        <taxon>Tepukevirus Psa21</taxon>
    </lineage>
</organism>
<sequence length="88" mass="9509">MVNKSNVFTVIHNLVARPEAEKGFTFTMGDTCINYDSDSKMFTVVKNGRKIISYNVDTRSGSTAMTGTNAGNVAAAIDAGAFRHFRVA</sequence>
<name>A0A481W5W2_9CAUD</name>
<proteinExistence type="predicted"/>
<keyword evidence="2" id="KW-1185">Reference proteome</keyword>
<evidence type="ECO:0000313" key="1">
    <source>
        <dbReference type="EMBL" id="QBJ02764.1"/>
    </source>
</evidence>
<dbReference type="Proteomes" id="UP000294134">
    <property type="component" value="Segment"/>
</dbReference>
<gene>
    <name evidence="1" type="ORF">PSA21_238</name>
</gene>